<keyword evidence="1" id="KW-0732">Signal</keyword>
<dbReference type="AlphaFoldDB" id="A0A1B8U4R7"/>
<dbReference type="InterPro" id="IPR029058">
    <property type="entry name" value="AB_hydrolase_fold"/>
</dbReference>
<dbReference type="Gene3D" id="3.40.50.1820">
    <property type="entry name" value="alpha/beta hydrolase"/>
    <property type="match status" value="1"/>
</dbReference>
<evidence type="ECO:0000313" key="3">
    <source>
        <dbReference type="EMBL" id="OBY66829.1"/>
    </source>
</evidence>
<comment type="caution">
    <text evidence="3">The sequence shown here is derived from an EMBL/GenBank/DDBJ whole genome shotgun (WGS) entry which is preliminary data.</text>
</comment>
<dbReference type="InterPro" id="IPR001375">
    <property type="entry name" value="Peptidase_S9_cat"/>
</dbReference>
<proteinExistence type="predicted"/>
<gene>
    <name evidence="3" type="ORF">LPB301_05210</name>
</gene>
<dbReference type="KEGG" id="prn:BW723_00460"/>
<protein>
    <recommendedName>
        <fullName evidence="2">Peptidase S9 prolyl oligopeptidase catalytic domain-containing protein</fullName>
    </recommendedName>
</protein>
<dbReference type="Pfam" id="PF00326">
    <property type="entry name" value="Peptidase_S9"/>
    <property type="match status" value="1"/>
</dbReference>
<reference evidence="4" key="1">
    <citation type="submission" date="2016-02" db="EMBL/GenBank/DDBJ databases">
        <title>Paenibacillus sp. LPB0068, isolated from Crassostrea gigas.</title>
        <authorList>
            <person name="Shin S.-K."/>
            <person name="Yi H."/>
        </authorList>
    </citation>
    <scope>NUCLEOTIDE SEQUENCE [LARGE SCALE GENOMIC DNA]</scope>
    <source>
        <strain evidence="4">KCTC 23969</strain>
    </source>
</reference>
<dbReference type="InterPro" id="IPR050955">
    <property type="entry name" value="Plant_Biomass_Hydrol_Est"/>
</dbReference>
<evidence type="ECO:0000259" key="2">
    <source>
        <dbReference type="Pfam" id="PF00326"/>
    </source>
</evidence>
<dbReference type="EMBL" id="LSFL01000011">
    <property type="protein sequence ID" value="OBY66829.1"/>
    <property type="molecule type" value="Genomic_DNA"/>
</dbReference>
<name>A0A1B8U4R7_9FLAO</name>
<organism evidence="3 4">
    <name type="scientific">Polaribacter reichenbachii</name>
    <dbReference type="NCBI Taxonomy" id="996801"/>
    <lineage>
        <taxon>Bacteria</taxon>
        <taxon>Pseudomonadati</taxon>
        <taxon>Bacteroidota</taxon>
        <taxon>Flavobacteriia</taxon>
        <taxon>Flavobacteriales</taxon>
        <taxon>Flavobacteriaceae</taxon>
    </lineage>
</organism>
<accession>A0A1B8U4R7</accession>
<sequence>MKLLCTAFLFFSVNCKILLFVVFSCLSFACKPKPNGPKFSLANVDSLLVKNTFTASNNLKLPYRFFEPNIKQQKKIPLVIFLHGRGERGTENGERIYRNAGFLMNENSLLTTKSQEKYPCYVLVPQCSDKTENEEWAKWIGNKPETPFKGLGKDGSYQINPIPSDSGKATLELIEKLIKEKAIDTSRIYITGLSMGGFGTWDFIARKPNLFAAAIPMAGYSDPNQIQKIKEIPIWIFHGNKDQWNPVEGSRNMYQLLKNINADVKYTEYNLGHRDTFKKAFKEPELISWMFSKSKKIK</sequence>
<feature type="domain" description="Peptidase S9 prolyl oligopeptidase catalytic" evidence="2">
    <location>
        <begin position="171"/>
        <end position="245"/>
    </location>
</feature>
<dbReference type="PANTHER" id="PTHR43037:SF1">
    <property type="entry name" value="BLL1128 PROTEIN"/>
    <property type="match status" value="1"/>
</dbReference>
<dbReference type="SUPFAM" id="SSF53474">
    <property type="entry name" value="alpha/beta-Hydrolases"/>
    <property type="match status" value="1"/>
</dbReference>
<evidence type="ECO:0000313" key="4">
    <source>
        <dbReference type="Proteomes" id="UP000092612"/>
    </source>
</evidence>
<evidence type="ECO:0000256" key="1">
    <source>
        <dbReference type="ARBA" id="ARBA00022729"/>
    </source>
</evidence>
<dbReference type="PANTHER" id="PTHR43037">
    <property type="entry name" value="UNNAMED PRODUCT-RELATED"/>
    <property type="match status" value="1"/>
</dbReference>
<dbReference type="PROSITE" id="PS51257">
    <property type="entry name" value="PROKAR_LIPOPROTEIN"/>
    <property type="match status" value="1"/>
</dbReference>
<dbReference type="GO" id="GO:0006508">
    <property type="term" value="P:proteolysis"/>
    <property type="evidence" value="ECO:0007669"/>
    <property type="project" value="InterPro"/>
</dbReference>
<keyword evidence="4" id="KW-1185">Reference proteome</keyword>
<dbReference type="GO" id="GO:0008236">
    <property type="term" value="F:serine-type peptidase activity"/>
    <property type="evidence" value="ECO:0007669"/>
    <property type="project" value="InterPro"/>
</dbReference>
<dbReference type="OrthoDB" id="9764953at2"/>
<dbReference type="Proteomes" id="UP000092612">
    <property type="component" value="Unassembled WGS sequence"/>
</dbReference>
<dbReference type="STRING" id="996801.BW723_00460"/>